<evidence type="ECO:0000256" key="1">
    <source>
        <dbReference type="SAM" id="MobiDB-lite"/>
    </source>
</evidence>
<feature type="compositionally biased region" description="Low complexity" evidence="1">
    <location>
        <begin position="77"/>
        <end position="91"/>
    </location>
</feature>
<feature type="compositionally biased region" description="Basic and acidic residues" evidence="1">
    <location>
        <begin position="212"/>
        <end position="222"/>
    </location>
</feature>
<protein>
    <submittedName>
        <fullName evidence="2">Uncharacterized protein</fullName>
    </submittedName>
</protein>
<feature type="compositionally biased region" description="Basic residues" evidence="1">
    <location>
        <begin position="339"/>
        <end position="363"/>
    </location>
</feature>
<feature type="compositionally biased region" description="Low complexity" evidence="1">
    <location>
        <begin position="329"/>
        <end position="338"/>
    </location>
</feature>
<dbReference type="AlphaFoldDB" id="A0A6J4HWS8"/>
<feature type="compositionally biased region" description="Basic residues" evidence="1">
    <location>
        <begin position="296"/>
        <end position="328"/>
    </location>
</feature>
<feature type="compositionally biased region" description="Basic residues" evidence="1">
    <location>
        <begin position="34"/>
        <end position="52"/>
    </location>
</feature>
<evidence type="ECO:0000313" key="2">
    <source>
        <dbReference type="EMBL" id="CAA9236035.1"/>
    </source>
</evidence>
<feature type="non-terminal residue" evidence="2">
    <location>
        <position position="1"/>
    </location>
</feature>
<feature type="compositionally biased region" description="Basic and acidic residues" evidence="1">
    <location>
        <begin position="279"/>
        <end position="295"/>
    </location>
</feature>
<organism evidence="2">
    <name type="scientific">uncultured Acidimicrobiales bacterium</name>
    <dbReference type="NCBI Taxonomy" id="310071"/>
    <lineage>
        <taxon>Bacteria</taxon>
        <taxon>Bacillati</taxon>
        <taxon>Actinomycetota</taxon>
        <taxon>Acidimicrobiia</taxon>
        <taxon>Acidimicrobiales</taxon>
        <taxon>environmental samples</taxon>
    </lineage>
</organism>
<feature type="compositionally biased region" description="Gly residues" evidence="1">
    <location>
        <begin position="1"/>
        <end position="18"/>
    </location>
</feature>
<feature type="non-terminal residue" evidence="2">
    <location>
        <position position="363"/>
    </location>
</feature>
<feature type="region of interest" description="Disordered" evidence="1">
    <location>
        <begin position="195"/>
        <end position="258"/>
    </location>
</feature>
<feature type="region of interest" description="Disordered" evidence="1">
    <location>
        <begin position="1"/>
        <end position="168"/>
    </location>
</feature>
<feature type="compositionally biased region" description="Basic residues" evidence="1">
    <location>
        <begin position="151"/>
        <end position="168"/>
    </location>
</feature>
<accession>A0A6J4HWS8</accession>
<name>A0A6J4HWS8_9ACTN</name>
<feature type="compositionally biased region" description="Low complexity" evidence="1">
    <location>
        <begin position="106"/>
        <end position="121"/>
    </location>
</feature>
<proteinExistence type="predicted"/>
<sequence>LHGGGGGGCGRRPAGGGDRPAPHVRPPDPVLRAHGARHRPPQRPPPLRHTRLRPHDQQRGGHRHAAGLAPARRWDPDPGAGQGRPRAPARARPGHDRRHRPHDPRAAAGAEAPPGAPALEPRLPPPGRAQRRPAHRVDARLRPHQPALAARRAHPRQPRAGRRLGVHRRLHLLPAAARARGRVADDDARPRAVLRSAAGRPPDLPGPLLHRRSPDGARDPPGGHRVRGAGPADRVGPAGARGAQRELGGADRRHPRRLRRRAVRVLDLPVRAPRVLRAARHEDPVRPERRRERAQRPPRARLHRAVRHPGPGRRVRHRLHRRRRRRPRGAPAAGGFARRTPRGALRRQGGHRLHRHGRRRVGR</sequence>
<gene>
    <name evidence="2" type="ORF">AVDCRST_MAG50-1340</name>
</gene>
<reference evidence="2" key="1">
    <citation type="submission" date="2020-02" db="EMBL/GenBank/DDBJ databases">
        <authorList>
            <person name="Meier V. D."/>
        </authorList>
    </citation>
    <scope>NUCLEOTIDE SEQUENCE</scope>
    <source>
        <strain evidence="2">AVDCRST_MAG50</strain>
    </source>
</reference>
<dbReference type="EMBL" id="CADCTF010000071">
    <property type="protein sequence ID" value="CAA9236035.1"/>
    <property type="molecule type" value="Genomic_DNA"/>
</dbReference>
<feature type="region of interest" description="Disordered" evidence="1">
    <location>
        <begin position="278"/>
        <end position="363"/>
    </location>
</feature>